<dbReference type="Proteomes" id="UP000077824">
    <property type="component" value="Chromosome"/>
</dbReference>
<protein>
    <submittedName>
        <fullName evidence="4">Secretion protein</fullName>
    </submittedName>
</protein>
<evidence type="ECO:0000256" key="2">
    <source>
        <dbReference type="SAM" id="SignalP"/>
    </source>
</evidence>
<dbReference type="NCBIfam" id="TIGR04183">
    <property type="entry name" value="Por_Secre_tail"/>
    <property type="match status" value="1"/>
</dbReference>
<sequence length="159" mass="17528">MKRTSIYCFFLIPLTVTVSLLKAQSVVLATGANATGGAGSVSYSVGQTTYLIKGTNQILEGVQQAYEITTLATNETSSAEKDILIYPNPFKDYLFLDFTTNSYKGAEYSLFDAQGKLIKKDKITQSKSEFNFSSLPSAMYIITINQNGENIKTFKIIKK</sequence>
<evidence type="ECO:0000313" key="4">
    <source>
        <dbReference type="EMBL" id="ANF50603.1"/>
    </source>
</evidence>
<feature type="signal peptide" evidence="2">
    <location>
        <begin position="1"/>
        <end position="23"/>
    </location>
</feature>
<evidence type="ECO:0000259" key="3">
    <source>
        <dbReference type="Pfam" id="PF18962"/>
    </source>
</evidence>
<gene>
    <name evidence="4" type="ORF">A0O34_08740</name>
</gene>
<proteinExistence type="predicted"/>
<reference evidence="4 5" key="1">
    <citation type="submission" date="2016-04" db="EMBL/GenBank/DDBJ databases">
        <title>Complete Genome Sequence of Chryseobacterium sp. IHBB 10212.</title>
        <authorList>
            <person name="Pal M."/>
            <person name="Swarnkar M.K."/>
            <person name="Kaushal K."/>
            <person name="Chhibber S."/>
            <person name="Singh A.K."/>
            <person name="Gulati A."/>
        </authorList>
    </citation>
    <scope>NUCLEOTIDE SEQUENCE [LARGE SCALE GENOMIC DNA]</scope>
    <source>
        <strain evidence="4 5">IHBB 10212</strain>
    </source>
</reference>
<dbReference type="KEGG" id="chh:A0O34_08740"/>
<dbReference type="STRING" id="1685010.A0O34_08740"/>
<organism evidence="4 5">
    <name type="scientific">Chryseobacterium glaciei</name>
    <dbReference type="NCBI Taxonomy" id="1685010"/>
    <lineage>
        <taxon>Bacteria</taxon>
        <taxon>Pseudomonadati</taxon>
        <taxon>Bacteroidota</taxon>
        <taxon>Flavobacteriia</taxon>
        <taxon>Flavobacteriales</taxon>
        <taxon>Weeksellaceae</taxon>
        <taxon>Chryseobacterium group</taxon>
        <taxon>Chryseobacterium</taxon>
    </lineage>
</organism>
<keyword evidence="5" id="KW-1185">Reference proteome</keyword>
<dbReference type="RefSeq" id="WP_066753801.1">
    <property type="nucleotide sequence ID" value="NZ_CP015199.1"/>
</dbReference>
<dbReference type="Pfam" id="PF18962">
    <property type="entry name" value="Por_Secre_tail"/>
    <property type="match status" value="1"/>
</dbReference>
<dbReference type="InterPro" id="IPR026444">
    <property type="entry name" value="Secre_tail"/>
</dbReference>
<accession>A0A172XUC0</accession>
<evidence type="ECO:0000256" key="1">
    <source>
        <dbReference type="ARBA" id="ARBA00022729"/>
    </source>
</evidence>
<name>A0A172XUC0_9FLAO</name>
<feature type="chain" id="PRO_5008003781" evidence="2">
    <location>
        <begin position="24"/>
        <end position="159"/>
    </location>
</feature>
<feature type="domain" description="Secretion system C-terminal sorting" evidence="3">
    <location>
        <begin position="85"/>
        <end position="154"/>
    </location>
</feature>
<dbReference type="EMBL" id="CP015199">
    <property type="protein sequence ID" value="ANF50603.1"/>
    <property type="molecule type" value="Genomic_DNA"/>
</dbReference>
<keyword evidence="1 2" id="KW-0732">Signal</keyword>
<evidence type="ECO:0000313" key="5">
    <source>
        <dbReference type="Proteomes" id="UP000077824"/>
    </source>
</evidence>
<dbReference type="AlphaFoldDB" id="A0A172XUC0"/>
<dbReference type="OrthoDB" id="657352at2"/>